<evidence type="ECO:0000256" key="3">
    <source>
        <dbReference type="ARBA" id="ARBA00022692"/>
    </source>
</evidence>
<dbReference type="InterPro" id="IPR001123">
    <property type="entry name" value="LeuE-type"/>
</dbReference>
<keyword evidence="3 7" id="KW-0812">Transmembrane</keyword>
<evidence type="ECO:0000256" key="1">
    <source>
        <dbReference type="ARBA" id="ARBA00004651"/>
    </source>
</evidence>
<keyword evidence="6 7" id="KW-0472">Membrane</keyword>
<protein>
    <submittedName>
        <fullName evidence="8">RhtC</fullName>
    </submittedName>
</protein>
<dbReference type="Proteomes" id="UP000072520">
    <property type="component" value="Unassembled WGS sequence"/>
</dbReference>
<evidence type="ECO:0000256" key="5">
    <source>
        <dbReference type="ARBA" id="ARBA00022989"/>
    </source>
</evidence>
<evidence type="ECO:0000256" key="7">
    <source>
        <dbReference type="SAM" id="Phobius"/>
    </source>
</evidence>
<dbReference type="EMBL" id="LDSI01000018">
    <property type="protein sequence ID" value="KTS96610.1"/>
    <property type="molecule type" value="Genomic_DNA"/>
</dbReference>
<feature type="transmembrane region" description="Helical" evidence="7">
    <location>
        <begin position="114"/>
        <end position="134"/>
    </location>
</feature>
<evidence type="ECO:0000313" key="8">
    <source>
        <dbReference type="EMBL" id="KTS96610.1"/>
    </source>
</evidence>
<evidence type="ECO:0000256" key="6">
    <source>
        <dbReference type="ARBA" id="ARBA00023136"/>
    </source>
</evidence>
<dbReference type="Pfam" id="PF01810">
    <property type="entry name" value="LysE"/>
    <property type="match status" value="1"/>
</dbReference>
<name>A0AB34VEK6_9GAMM</name>
<feature type="transmembrane region" description="Helical" evidence="7">
    <location>
        <begin position="73"/>
        <end position="94"/>
    </location>
</feature>
<dbReference type="AlphaFoldDB" id="A0AB34VEK6"/>
<feature type="transmembrane region" description="Helical" evidence="7">
    <location>
        <begin position="141"/>
        <end position="161"/>
    </location>
</feature>
<reference evidence="8 9" key="1">
    <citation type="journal article" date="2016" name="Front. Microbiol.">
        <title>Genomic Resource of Rice Seed Associated Bacteria.</title>
        <authorList>
            <person name="Midha S."/>
            <person name="Bansal K."/>
            <person name="Sharma S."/>
            <person name="Kumar N."/>
            <person name="Patil P.P."/>
            <person name="Chaudhry V."/>
            <person name="Patil P.B."/>
        </authorList>
    </citation>
    <scope>NUCLEOTIDE SEQUENCE [LARGE SCALE GENOMIC DNA]</scope>
    <source>
        <strain evidence="8 9">RSA13</strain>
    </source>
</reference>
<evidence type="ECO:0000256" key="4">
    <source>
        <dbReference type="ARBA" id="ARBA00022970"/>
    </source>
</evidence>
<accession>A0AB34VEK6</accession>
<dbReference type="GO" id="GO:0005886">
    <property type="term" value="C:plasma membrane"/>
    <property type="evidence" value="ECO:0007669"/>
    <property type="project" value="UniProtKB-SubCell"/>
</dbReference>
<feature type="transmembrane region" description="Helical" evidence="7">
    <location>
        <begin position="42"/>
        <end position="66"/>
    </location>
</feature>
<comment type="subcellular location">
    <subcellularLocation>
        <location evidence="1">Cell membrane</location>
        <topology evidence="1">Multi-pass membrane protein</topology>
    </subcellularLocation>
</comment>
<keyword evidence="2" id="KW-1003">Cell membrane</keyword>
<keyword evidence="5 7" id="KW-1133">Transmembrane helix</keyword>
<proteinExistence type="predicted"/>
<dbReference type="GO" id="GO:0015171">
    <property type="term" value="F:amino acid transmembrane transporter activity"/>
    <property type="evidence" value="ECO:0007669"/>
    <property type="project" value="TreeGrafter"/>
</dbReference>
<keyword evidence="4" id="KW-0813">Transport</keyword>
<dbReference type="PANTHER" id="PTHR30086">
    <property type="entry name" value="ARGININE EXPORTER PROTEIN ARGO"/>
    <property type="match status" value="1"/>
</dbReference>
<keyword evidence="4" id="KW-0029">Amino-acid transport</keyword>
<dbReference type="PANTHER" id="PTHR30086:SF20">
    <property type="entry name" value="ARGININE EXPORTER PROTEIN ARGO-RELATED"/>
    <property type="match status" value="1"/>
</dbReference>
<feature type="transmembrane region" description="Helical" evidence="7">
    <location>
        <begin position="181"/>
        <end position="199"/>
    </location>
</feature>
<evidence type="ECO:0000256" key="2">
    <source>
        <dbReference type="ARBA" id="ARBA00022475"/>
    </source>
</evidence>
<comment type="caution">
    <text evidence="8">The sequence shown here is derived from an EMBL/GenBank/DDBJ whole genome shotgun (WGS) entry which is preliminary data.</text>
</comment>
<sequence>MDINLAGFLPALLPIALSPGASFTLAMNSALTSGYRGLFKTLFGTALGIYTHALLIGLGLSTALVASSTVFTWLKIVGGVYLLWLGGLLFITGIKTKTFTLNAMDSAVTIKGAWLANVINPKAILFYLTVVSQFTGDRTDLAAFLSLATVHIVVMCLWLTLISQLLVFSAQSVNPVVLKRYVNMAGGLLLIVIAVHNLVS</sequence>
<evidence type="ECO:0000313" key="9">
    <source>
        <dbReference type="Proteomes" id="UP000072520"/>
    </source>
</evidence>
<gene>
    <name evidence="8" type="ORF">RSA13_13335</name>
</gene>
<organism evidence="8 9">
    <name type="scientific">Pantoea stewartii</name>
    <dbReference type="NCBI Taxonomy" id="66269"/>
    <lineage>
        <taxon>Bacteria</taxon>
        <taxon>Pseudomonadati</taxon>
        <taxon>Pseudomonadota</taxon>
        <taxon>Gammaproteobacteria</taxon>
        <taxon>Enterobacterales</taxon>
        <taxon>Erwiniaceae</taxon>
        <taxon>Pantoea</taxon>
    </lineage>
</organism>
<dbReference type="RefSeq" id="WP_058702485.1">
    <property type="nucleotide sequence ID" value="NZ_LDSH01000019.1"/>
</dbReference>